<comment type="caution">
    <text evidence="3">The sequence shown here is derived from an EMBL/GenBank/DDBJ whole genome shotgun (WGS) entry which is preliminary data.</text>
</comment>
<gene>
    <name evidence="3" type="ORF">CKO45_30335</name>
</gene>
<protein>
    <recommendedName>
        <fullName evidence="2">Metallo-beta-lactamase domain-containing protein</fullName>
    </recommendedName>
</protein>
<name>A0ABS1D817_9PROT</name>
<dbReference type="Pfam" id="PF00753">
    <property type="entry name" value="Lactamase_B"/>
    <property type="match status" value="1"/>
</dbReference>
<dbReference type="InterPro" id="IPR050855">
    <property type="entry name" value="NDM-1-like"/>
</dbReference>
<dbReference type="SMART" id="SM00849">
    <property type="entry name" value="Lactamase_B"/>
    <property type="match status" value="1"/>
</dbReference>
<proteinExistence type="inferred from homology"/>
<dbReference type="InterPro" id="IPR001279">
    <property type="entry name" value="Metallo-B-lactamas"/>
</dbReference>
<evidence type="ECO:0000313" key="3">
    <source>
        <dbReference type="EMBL" id="MBK1662480.1"/>
    </source>
</evidence>
<accession>A0ABS1D817</accession>
<dbReference type="EMBL" id="NRSG01000580">
    <property type="protein sequence ID" value="MBK1662480.1"/>
    <property type="molecule type" value="Genomic_DNA"/>
</dbReference>
<dbReference type="PANTHER" id="PTHR42951:SF4">
    <property type="entry name" value="ACYL-COENZYME A THIOESTERASE MBLAC2"/>
    <property type="match status" value="1"/>
</dbReference>
<dbReference type="Proteomes" id="UP000697995">
    <property type="component" value="Unassembled WGS sequence"/>
</dbReference>
<dbReference type="PANTHER" id="PTHR42951">
    <property type="entry name" value="METALLO-BETA-LACTAMASE DOMAIN-CONTAINING"/>
    <property type="match status" value="1"/>
</dbReference>
<evidence type="ECO:0000259" key="2">
    <source>
        <dbReference type="SMART" id="SM00849"/>
    </source>
</evidence>
<feature type="domain" description="Metallo-beta-lactamase" evidence="2">
    <location>
        <begin position="40"/>
        <end position="223"/>
    </location>
</feature>
<reference evidence="3 4" key="1">
    <citation type="journal article" date="2020" name="Microorganisms">
        <title>Osmotic Adaptation and Compatible Solute Biosynthesis of Phototrophic Bacteria as Revealed from Genome Analyses.</title>
        <authorList>
            <person name="Imhoff J.F."/>
            <person name="Rahn T."/>
            <person name="Kunzel S."/>
            <person name="Keller A."/>
            <person name="Neulinger S.C."/>
        </authorList>
    </citation>
    <scope>NUCLEOTIDE SEQUENCE [LARGE SCALE GENOMIC DNA]</scope>
    <source>
        <strain evidence="3 4">DSM 15382</strain>
    </source>
</reference>
<dbReference type="NCBIfam" id="TIGR04559">
    <property type="entry name" value="SoxH_rel_PQQ_2"/>
    <property type="match status" value="1"/>
</dbReference>
<dbReference type="SUPFAM" id="SSF56281">
    <property type="entry name" value="Metallo-hydrolase/oxidoreductase"/>
    <property type="match status" value="1"/>
</dbReference>
<dbReference type="CDD" id="cd16282">
    <property type="entry name" value="metallo-hydrolase-like_MBL-fold"/>
    <property type="match status" value="1"/>
</dbReference>
<sequence length="294" mass="30500">MALGGALLGGAAPVAVEVAPGAFVLPGEAAEASAANLGAIANTGFLLGRDAVAVVDPGGSLAHGQRLRRAVEAATRLPIRHVILTHAHPDHVLGGAAFADLGAEVVAHARLPAALAQRREFDRRVLAREVGEAAAGSDALAPTRLVADRLALDLGGRVLDLRAWPTAHTDHDLTVLDSGAGMLWAGDLLFLGRIPALEGSLAGWLRVLAALRDLPAVRAVPGHGPASVPWPEAAADLARYLEALRDGTRAAIAAGIGIAEAPSRVAPEEARRWPLAEAYHARNVTVAYRELEWE</sequence>
<dbReference type="InterPro" id="IPR036866">
    <property type="entry name" value="RibonucZ/Hydroxyglut_hydro"/>
</dbReference>
<evidence type="ECO:0000313" key="4">
    <source>
        <dbReference type="Proteomes" id="UP000697995"/>
    </source>
</evidence>
<comment type="similarity">
    <text evidence="1">Belongs to the metallo-beta-lactamase superfamily. Class-B beta-lactamase family.</text>
</comment>
<dbReference type="InterPro" id="IPR030829">
    <property type="entry name" value="SoxH-rel_PQQ_2"/>
</dbReference>
<keyword evidence="4" id="KW-1185">Reference proteome</keyword>
<evidence type="ECO:0000256" key="1">
    <source>
        <dbReference type="ARBA" id="ARBA00005250"/>
    </source>
</evidence>
<organism evidence="3 4">
    <name type="scientific">Paracraurococcus ruber</name>
    <dbReference type="NCBI Taxonomy" id="77675"/>
    <lineage>
        <taxon>Bacteria</taxon>
        <taxon>Pseudomonadati</taxon>
        <taxon>Pseudomonadota</taxon>
        <taxon>Alphaproteobacteria</taxon>
        <taxon>Acetobacterales</taxon>
        <taxon>Roseomonadaceae</taxon>
        <taxon>Paracraurococcus</taxon>
    </lineage>
</organism>
<dbReference type="Gene3D" id="3.60.15.10">
    <property type="entry name" value="Ribonuclease Z/Hydroxyacylglutathione hydrolase-like"/>
    <property type="match status" value="1"/>
</dbReference>